<keyword evidence="2" id="KW-1185">Reference proteome</keyword>
<name>A0A2Z7B0P4_9LAMI</name>
<dbReference type="Proteomes" id="UP000250235">
    <property type="component" value="Unassembled WGS sequence"/>
</dbReference>
<evidence type="ECO:0000313" key="1">
    <source>
        <dbReference type="EMBL" id="KZV27882.1"/>
    </source>
</evidence>
<proteinExistence type="predicted"/>
<accession>A0A2Z7B0P4</accession>
<gene>
    <name evidence="1" type="ORF">F511_26218</name>
</gene>
<dbReference type="EMBL" id="KV010248">
    <property type="protein sequence ID" value="KZV27882.1"/>
    <property type="molecule type" value="Genomic_DNA"/>
</dbReference>
<reference evidence="1 2" key="1">
    <citation type="journal article" date="2015" name="Proc. Natl. Acad. Sci. U.S.A.">
        <title>The resurrection genome of Boea hygrometrica: A blueprint for survival of dehydration.</title>
        <authorList>
            <person name="Xiao L."/>
            <person name="Yang G."/>
            <person name="Zhang L."/>
            <person name="Yang X."/>
            <person name="Zhao S."/>
            <person name="Ji Z."/>
            <person name="Zhou Q."/>
            <person name="Hu M."/>
            <person name="Wang Y."/>
            <person name="Chen M."/>
            <person name="Xu Y."/>
            <person name="Jin H."/>
            <person name="Xiao X."/>
            <person name="Hu G."/>
            <person name="Bao F."/>
            <person name="Hu Y."/>
            <person name="Wan P."/>
            <person name="Li L."/>
            <person name="Deng X."/>
            <person name="Kuang T."/>
            <person name="Xiang C."/>
            <person name="Zhu J.K."/>
            <person name="Oliver M.J."/>
            <person name="He Y."/>
        </authorList>
    </citation>
    <scope>NUCLEOTIDE SEQUENCE [LARGE SCALE GENOMIC DNA]</scope>
    <source>
        <strain evidence="2">cv. XS01</strain>
    </source>
</reference>
<sequence>MIPVVDRIGGSTAAYSLKCRFPRETGRSQAPRRQQAAHGRRSLAVTRALVAQPGETMHDGRTWWPAKGRWPRAQVCAMAESGARPCAWNGAAMRDIACGLAPHVICWRRPPSGDDLRQIFATAEFYF</sequence>
<evidence type="ECO:0000313" key="2">
    <source>
        <dbReference type="Proteomes" id="UP000250235"/>
    </source>
</evidence>
<dbReference type="AlphaFoldDB" id="A0A2Z7B0P4"/>
<protein>
    <submittedName>
        <fullName evidence="1">Uncharacterized protein</fullName>
    </submittedName>
</protein>
<organism evidence="1 2">
    <name type="scientific">Dorcoceras hygrometricum</name>
    <dbReference type="NCBI Taxonomy" id="472368"/>
    <lineage>
        <taxon>Eukaryota</taxon>
        <taxon>Viridiplantae</taxon>
        <taxon>Streptophyta</taxon>
        <taxon>Embryophyta</taxon>
        <taxon>Tracheophyta</taxon>
        <taxon>Spermatophyta</taxon>
        <taxon>Magnoliopsida</taxon>
        <taxon>eudicotyledons</taxon>
        <taxon>Gunneridae</taxon>
        <taxon>Pentapetalae</taxon>
        <taxon>asterids</taxon>
        <taxon>lamiids</taxon>
        <taxon>Lamiales</taxon>
        <taxon>Gesneriaceae</taxon>
        <taxon>Didymocarpoideae</taxon>
        <taxon>Trichosporeae</taxon>
        <taxon>Loxocarpinae</taxon>
        <taxon>Dorcoceras</taxon>
    </lineage>
</organism>